<gene>
    <name evidence="2" type="ORF">EV199_4874</name>
</gene>
<accession>A0A4V2F079</accession>
<feature type="chain" id="PRO_5020707459" evidence="1">
    <location>
        <begin position="20"/>
        <end position="411"/>
    </location>
</feature>
<keyword evidence="2" id="KW-0378">Hydrolase</keyword>
<dbReference type="GO" id="GO:0004180">
    <property type="term" value="F:carboxypeptidase activity"/>
    <property type="evidence" value="ECO:0007669"/>
    <property type="project" value="UniProtKB-KW"/>
</dbReference>
<name>A0A4V2F079_9BACT</name>
<protein>
    <submittedName>
        <fullName evidence="2">Carboxypeptidase-like protein</fullName>
    </submittedName>
</protein>
<dbReference type="EMBL" id="SGXA01000003">
    <property type="protein sequence ID" value="RZS69050.1"/>
    <property type="molecule type" value="Genomic_DNA"/>
</dbReference>
<keyword evidence="1" id="KW-0732">Signal</keyword>
<reference evidence="2 3" key="1">
    <citation type="submission" date="2019-02" db="EMBL/GenBank/DDBJ databases">
        <title>Genomic Encyclopedia of Type Strains, Phase IV (KMG-IV): sequencing the most valuable type-strain genomes for metagenomic binning, comparative biology and taxonomic classification.</title>
        <authorList>
            <person name="Goeker M."/>
        </authorList>
    </citation>
    <scope>NUCLEOTIDE SEQUENCE [LARGE SCALE GENOMIC DNA]</scope>
    <source>
        <strain evidence="2 3">DSM 18116</strain>
    </source>
</reference>
<dbReference type="Gene3D" id="2.60.40.1120">
    <property type="entry name" value="Carboxypeptidase-like, regulatory domain"/>
    <property type="match status" value="1"/>
</dbReference>
<dbReference type="Pfam" id="PF13715">
    <property type="entry name" value="CarbopepD_reg_2"/>
    <property type="match status" value="1"/>
</dbReference>
<dbReference type="OrthoDB" id="1223654at2"/>
<evidence type="ECO:0000313" key="2">
    <source>
        <dbReference type="EMBL" id="RZS69050.1"/>
    </source>
</evidence>
<proteinExistence type="predicted"/>
<feature type="signal peptide" evidence="1">
    <location>
        <begin position="1"/>
        <end position="19"/>
    </location>
</feature>
<organism evidence="2 3">
    <name type="scientific">Pseudobacter ginsenosidimutans</name>
    <dbReference type="NCBI Taxonomy" id="661488"/>
    <lineage>
        <taxon>Bacteria</taxon>
        <taxon>Pseudomonadati</taxon>
        <taxon>Bacteroidota</taxon>
        <taxon>Chitinophagia</taxon>
        <taxon>Chitinophagales</taxon>
        <taxon>Chitinophagaceae</taxon>
        <taxon>Pseudobacter</taxon>
    </lineage>
</organism>
<keyword evidence="2" id="KW-0121">Carboxypeptidase</keyword>
<dbReference type="Proteomes" id="UP000293874">
    <property type="component" value="Unassembled WGS sequence"/>
</dbReference>
<sequence>MKLTALLALCLSLVLSAFAQDRNRIAGTILNNSTGQPVPNASVFINGTSKGTVSRSDGGFELTGINKGSFELVVSSVGFQTLVLQLSSDTLPIAIELRLQPRMQELESVTVMPWERGSWKKYGRTFIEGFIGTSAAAQDCEIRNKKALRFRYASKAKVLEVMADEPLIIENKALGYRITYQLEGFTRNWKLRTVVFTGYSFFEELQGNPQKQQEWKEKRKQVYKGSLMHFIRSLYNDRLSQDSFEVRRLRKVPNVEKLRIQKLNEMEKQHKIVQGGRISFPTQGKVQKDSLNYFQQILKQDDSLALIGKYLLNADSLITTGIDSTKTIFFQDYLQVVYRKAQEEKEYLYDYRIFRPAGFQKSLIRLTPALPIVIQRSGLFFPPQNVFTIDYWGWSEKVSHMLPWDYQPDRL</sequence>
<dbReference type="RefSeq" id="WP_130543419.1">
    <property type="nucleotide sequence ID" value="NZ_CP042431.1"/>
</dbReference>
<evidence type="ECO:0000313" key="3">
    <source>
        <dbReference type="Proteomes" id="UP000293874"/>
    </source>
</evidence>
<dbReference type="SUPFAM" id="SSF49464">
    <property type="entry name" value="Carboxypeptidase regulatory domain-like"/>
    <property type="match status" value="1"/>
</dbReference>
<dbReference type="InterPro" id="IPR008969">
    <property type="entry name" value="CarboxyPept-like_regulatory"/>
</dbReference>
<evidence type="ECO:0000256" key="1">
    <source>
        <dbReference type="SAM" id="SignalP"/>
    </source>
</evidence>
<keyword evidence="3" id="KW-1185">Reference proteome</keyword>
<comment type="caution">
    <text evidence="2">The sequence shown here is derived from an EMBL/GenBank/DDBJ whole genome shotgun (WGS) entry which is preliminary data.</text>
</comment>
<dbReference type="AlphaFoldDB" id="A0A4V2F079"/>
<keyword evidence="2" id="KW-0645">Protease</keyword>